<dbReference type="RefSeq" id="WP_307618079.1">
    <property type="nucleotide sequence ID" value="NZ_JAUSSJ010000001.1"/>
</dbReference>
<proteinExistence type="predicted"/>
<dbReference type="EMBL" id="JAUSSJ010000001">
    <property type="protein sequence ID" value="MDQ0019023.1"/>
    <property type="molecule type" value="Genomic_DNA"/>
</dbReference>
<name>A0ABT9T9F0_9GAMM</name>
<protein>
    <submittedName>
        <fullName evidence="1">Uncharacterized protein</fullName>
    </submittedName>
</protein>
<sequence length="76" mass="8633">MRETWFTHPDPIDTKTADELIASYKSRNIQAKSASHLTRATGWFQRFYPNSGTSQYRAGSIKTQCGAENATQEITY</sequence>
<dbReference type="Proteomes" id="UP001244623">
    <property type="component" value="Unassembled WGS sequence"/>
</dbReference>
<reference evidence="1 2" key="1">
    <citation type="submission" date="2023-07" db="EMBL/GenBank/DDBJ databases">
        <title>Sorghum-associated microbial communities from plants grown in Nebraska, USA.</title>
        <authorList>
            <person name="Schachtman D."/>
        </authorList>
    </citation>
    <scope>NUCLEOTIDE SEQUENCE [LARGE SCALE GENOMIC DNA]</scope>
    <source>
        <strain evidence="1 2">CC49</strain>
    </source>
</reference>
<evidence type="ECO:0000313" key="2">
    <source>
        <dbReference type="Proteomes" id="UP001244623"/>
    </source>
</evidence>
<gene>
    <name evidence="1" type="ORF">J2X94_001151</name>
</gene>
<organism evidence="1 2">
    <name type="scientific">[Curtobacterium] plantarum</name>
    <dbReference type="NCBI Taxonomy" id="221276"/>
    <lineage>
        <taxon>Bacteria</taxon>
        <taxon>Pseudomonadati</taxon>
        <taxon>Pseudomonadota</taxon>
        <taxon>Gammaproteobacteria</taxon>
        <taxon>Enterobacterales</taxon>
        <taxon>Erwiniaceae</taxon>
        <taxon>Pantoea</taxon>
    </lineage>
</organism>
<evidence type="ECO:0000313" key="1">
    <source>
        <dbReference type="EMBL" id="MDQ0019023.1"/>
    </source>
</evidence>
<keyword evidence="2" id="KW-1185">Reference proteome</keyword>
<comment type="caution">
    <text evidence="1">The sequence shown here is derived from an EMBL/GenBank/DDBJ whole genome shotgun (WGS) entry which is preliminary data.</text>
</comment>
<accession>A0ABT9T9F0</accession>